<gene>
    <name evidence="2" type="ORF">E2626_07360</name>
</gene>
<dbReference type="InterPro" id="IPR050325">
    <property type="entry name" value="Prot/Nucl_acid_deglycase"/>
</dbReference>
<keyword evidence="3" id="KW-1185">Reference proteome</keyword>
<dbReference type="InterPro" id="IPR029062">
    <property type="entry name" value="Class_I_gatase-like"/>
</dbReference>
<accession>A0A4Y8LHU0</accession>
<dbReference type="GO" id="GO:0005737">
    <property type="term" value="C:cytoplasm"/>
    <property type="evidence" value="ECO:0007669"/>
    <property type="project" value="TreeGrafter"/>
</dbReference>
<proteinExistence type="predicted"/>
<dbReference type="EMBL" id="SORX01000003">
    <property type="protein sequence ID" value="TFE02390.1"/>
    <property type="molecule type" value="Genomic_DNA"/>
</dbReference>
<dbReference type="Gene3D" id="3.40.50.880">
    <property type="match status" value="1"/>
</dbReference>
<organism evidence="2 3">
    <name type="scientific">Jeotgalibacillus salarius</name>
    <dbReference type="NCBI Taxonomy" id="546023"/>
    <lineage>
        <taxon>Bacteria</taxon>
        <taxon>Bacillati</taxon>
        <taxon>Bacillota</taxon>
        <taxon>Bacilli</taxon>
        <taxon>Bacillales</taxon>
        <taxon>Caryophanaceae</taxon>
        <taxon>Jeotgalibacillus</taxon>
    </lineage>
</organism>
<name>A0A4Y8LHU0_9BACL</name>
<dbReference type="AlphaFoldDB" id="A0A4Y8LHU0"/>
<dbReference type="OrthoDB" id="9800516at2"/>
<evidence type="ECO:0000313" key="2">
    <source>
        <dbReference type="EMBL" id="TFE02390.1"/>
    </source>
</evidence>
<dbReference type="RefSeq" id="WP_134381087.1">
    <property type="nucleotide sequence ID" value="NZ_SORX01000003.1"/>
</dbReference>
<dbReference type="Pfam" id="PF01965">
    <property type="entry name" value="DJ-1_PfpI"/>
    <property type="match status" value="1"/>
</dbReference>
<protein>
    <submittedName>
        <fullName evidence="2">4-methyl-5(B-hydroxyethyl)-thiazole monophosphate biosynthesis protein</fullName>
    </submittedName>
</protein>
<comment type="caution">
    <text evidence="2">The sequence shown here is derived from an EMBL/GenBank/DDBJ whole genome shotgun (WGS) entry which is preliminary data.</text>
</comment>
<evidence type="ECO:0000259" key="1">
    <source>
        <dbReference type="Pfam" id="PF01965"/>
    </source>
</evidence>
<dbReference type="SUPFAM" id="SSF52317">
    <property type="entry name" value="Class I glutamine amidotransferase-like"/>
    <property type="match status" value="1"/>
</dbReference>
<dbReference type="PANTHER" id="PTHR48094">
    <property type="entry name" value="PROTEIN/NUCLEIC ACID DEGLYCASE DJ-1-RELATED"/>
    <property type="match status" value="1"/>
</dbReference>
<feature type="domain" description="DJ-1/PfpI" evidence="1">
    <location>
        <begin position="10"/>
        <end position="167"/>
    </location>
</feature>
<evidence type="ECO:0000313" key="3">
    <source>
        <dbReference type="Proteomes" id="UP000297776"/>
    </source>
</evidence>
<dbReference type="InterPro" id="IPR002818">
    <property type="entry name" value="DJ-1/PfpI"/>
</dbReference>
<sequence>MNSHQTYTGILIYPRFSEYELSVLISVLQQGGKKTIYIGLDDQVVKGEAGLSCVPDTTIHEVDLAQIDSMVLPGVDDFKHLVQHKELTAFLKKVYDQKRLIGAISSAPYFLAMSDLLSHRKYTTGLTAEQRAFLGVFDEGDFADSPVVTDHQIVTAKGSAFIEFAFTFGDLLGLDYKKEWYFSSEV</sequence>
<reference evidence="2 3" key="1">
    <citation type="submission" date="2019-03" db="EMBL/GenBank/DDBJ databases">
        <authorList>
            <person name="Yang Y."/>
        </authorList>
    </citation>
    <scope>NUCLEOTIDE SEQUENCE [LARGE SCALE GENOMIC DNA]</scope>
    <source>
        <strain evidence="2 3">ASL-1</strain>
    </source>
</reference>
<dbReference type="Proteomes" id="UP000297776">
    <property type="component" value="Unassembled WGS sequence"/>
</dbReference>
<dbReference type="PANTHER" id="PTHR48094:SF12">
    <property type="entry name" value="PARKINSON DISEASE PROTEIN 7 HOMOLOG"/>
    <property type="match status" value="1"/>
</dbReference>